<organism evidence="1 2">
    <name type="scientific">Melastoma candidum</name>
    <dbReference type="NCBI Taxonomy" id="119954"/>
    <lineage>
        <taxon>Eukaryota</taxon>
        <taxon>Viridiplantae</taxon>
        <taxon>Streptophyta</taxon>
        <taxon>Embryophyta</taxon>
        <taxon>Tracheophyta</taxon>
        <taxon>Spermatophyta</taxon>
        <taxon>Magnoliopsida</taxon>
        <taxon>eudicotyledons</taxon>
        <taxon>Gunneridae</taxon>
        <taxon>Pentapetalae</taxon>
        <taxon>rosids</taxon>
        <taxon>malvids</taxon>
        <taxon>Myrtales</taxon>
        <taxon>Melastomataceae</taxon>
        <taxon>Melastomatoideae</taxon>
        <taxon>Melastomateae</taxon>
        <taxon>Melastoma</taxon>
    </lineage>
</organism>
<protein>
    <submittedName>
        <fullName evidence="1">Uncharacterized protein</fullName>
    </submittedName>
</protein>
<accession>A0ACB9RW09</accession>
<dbReference type="EMBL" id="CM042882">
    <property type="protein sequence ID" value="KAI4381573.1"/>
    <property type="molecule type" value="Genomic_DNA"/>
</dbReference>
<name>A0ACB9RW09_9MYRT</name>
<keyword evidence="2" id="KW-1185">Reference proteome</keyword>
<dbReference type="Proteomes" id="UP001057402">
    <property type="component" value="Chromosome 3"/>
</dbReference>
<gene>
    <name evidence="1" type="ORF">MLD38_007634</name>
</gene>
<comment type="caution">
    <text evidence="1">The sequence shown here is derived from an EMBL/GenBank/DDBJ whole genome shotgun (WGS) entry which is preliminary data.</text>
</comment>
<proteinExistence type="predicted"/>
<reference evidence="2" key="1">
    <citation type="journal article" date="2023" name="Front. Plant Sci.">
        <title>Chromosomal-level genome assembly of Melastoma candidum provides insights into trichome evolution.</title>
        <authorList>
            <person name="Zhong Y."/>
            <person name="Wu W."/>
            <person name="Sun C."/>
            <person name="Zou P."/>
            <person name="Liu Y."/>
            <person name="Dai S."/>
            <person name="Zhou R."/>
        </authorList>
    </citation>
    <scope>NUCLEOTIDE SEQUENCE [LARGE SCALE GENOMIC DNA]</scope>
</reference>
<evidence type="ECO:0000313" key="2">
    <source>
        <dbReference type="Proteomes" id="UP001057402"/>
    </source>
</evidence>
<evidence type="ECO:0000313" key="1">
    <source>
        <dbReference type="EMBL" id="KAI4381573.1"/>
    </source>
</evidence>
<sequence length="198" mass="21801">MGVYQVLEEGEIAAYGPILCWANQESGNIRLEITPTTSLEAKVDSFRAWELFHLCGSDRDSSNARSLRVSAAAADVSAYRIGNDNAPCPWPVVGNLGQVKPARFLCFAEWAQMYGPIILVWFRSALNVIVSNSEPAREVRKICTVELFSAKSLESLQPIREDEVNAMVESIFAGCTDPGMLNARNMHNHLEKGPSLKA</sequence>